<keyword evidence="3" id="KW-1185">Reference proteome</keyword>
<comment type="caution">
    <text evidence="2">The sequence shown here is derived from an EMBL/GenBank/DDBJ whole genome shotgun (WGS) entry which is preliminary data.</text>
</comment>
<organism evidence="2 3">
    <name type="scientific">Aldrovandia affinis</name>
    <dbReference type="NCBI Taxonomy" id="143900"/>
    <lineage>
        <taxon>Eukaryota</taxon>
        <taxon>Metazoa</taxon>
        <taxon>Chordata</taxon>
        <taxon>Craniata</taxon>
        <taxon>Vertebrata</taxon>
        <taxon>Euteleostomi</taxon>
        <taxon>Actinopterygii</taxon>
        <taxon>Neopterygii</taxon>
        <taxon>Teleostei</taxon>
        <taxon>Notacanthiformes</taxon>
        <taxon>Halosauridae</taxon>
        <taxon>Aldrovandia</taxon>
    </lineage>
</organism>
<evidence type="ECO:0000313" key="2">
    <source>
        <dbReference type="EMBL" id="KAJ8377267.1"/>
    </source>
</evidence>
<protein>
    <submittedName>
        <fullName evidence="2">Uncharacterized protein</fullName>
    </submittedName>
</protein>
<reference evidence="2" key="1">
    <citation type="journal article" date="2023" name="Science">
        <title>Genome structures resolve the early diversification of teleost fishes.</title>
        <authorList>
            <person name="Parey E."/>
            <person name="Louis A."/>
            <person name="Montfort J."/>
            <person name="Bouchez O."/>
            <person name="Roques C."/>
            <person name="Iampietro C."/>
            <person name="Lluch J."/>
            <person name="Castinel A."/>
            <person name="Donnadieu C."/>
            <person name="Desvignes T."/>
            <person name="Floi Bucao C."/>
            <person name="Jouanno E."/>
            <person name="Wen M."/>
            <person name="Mejri S."/>
            <person name="Dirks R."/>
            <person name="Jansen H."/>
            <person name="Henkel C."/>
            <person name="Chen W.J."/>
            <person name="Zahm M."/>
            <person name="Cabau C."/>
            <person name="Klopp C."/>
            <person name="Thompson A.W."/>
            <person name="Robinson-Rechavi M."/>
            <person name="Braasch I."/>
            <person name="Lecointre G."/>
            <person name="Bobe J."/>
            <person name="Postlethwait J.H."/>
            <person name="Berthelot C."/>
            <person name="Roest Crollius H."/>
            <person name="Guiguen Y."/>
        </authorList>
    </citation>
    <scope>NUCLEOTIDE SEQUENCE</scope>
    <source>
        <strain evidence="2">NC1722</strain>
    </source>
</reference>
<gene>
    <name evidence="2" type="ORF">AAFF_G00264950</name>
</gene>
<proteinExistence type="predicted"/>
<sequence length="112" mass="11794">MLLVEEGVVPGLPPCAPLPCRALLPWICRHEGAVGAFTAHAGMQPGRQDRRARVCAEVPARSGETQAAGRRRGHGVWGGHGPRGPEAGGDVLVAAGWADETRHRGACRRLGH</sequence>
<feature type="region of interest" description="Disordered" evidence="1">
    <location>
        <begin position="59"/>
        <end position="91"/>
    </location>
</feature>
<accession>A0AAD7RBR8</accession>
<name>A0AAD7RBR8_9TELE</name>
<evidence type="ECO:0000313" key="3">
    <source>
        <dbReference type="Proteomes" id="UP001221898"/>
    </source>
</evidence>
<dbReference type="EMBL" id="JAINUG010000360">
    <property type="protein sequence ID" value="KAJ8377267.1"/>
    <property type="molecule type" value="Genomic_DNA"/>
</dbReference>
<evidence type="ECO:0000256" key="1">
    <source>
        <dbReference type="SAM" id="MobiDB-lite"/>
    </source>
</evidence>
<dbReference type="Proteomes" id="UP001221898">
    <property type="component" value="Unassembled WGS sequence"/>
</dbReference>
<dbReference type="AlphaFoldDB" id="A0AAD7RBR8"/>